<evidence type="ECO:0000313" key="8">
    <source>
        <dbReference type="Proteomes" id="UP000836402"/>
    </source>
</evidence>
<evidence type="ECO:0000313" key="5">
    <source>
        <dbReference type="EMBL" id="CAD6937381.1"/>
    </source>
</evidence>
<gene>
    <name evidence="6" type="ORF">A4X03_0g1800</name>
    <name evidence="5" type="ORF">JKIAZH3_G7321</name>
</gene>
<sequence>MSAPSTPSGRRDRPNWASASTLLNRSLDAARAAVVAEANLNEAQAALAESENALAERQRALNLAEQEALQAEQAAAEAMRRAAERRALAREREAEVWEEEDAKADAIADVEEKRAEYERWEAEVRQTLGAAEVVVGVGPSTTSAQGHENGDEPQPNPHQDGSSSERGDRSNGASSFFSALANRLSGHISGHQGSVEERSTGGRRVLQPLPILRPSSGGPARQDSGEMRRASSLAPGLTSLVRRSSSGPTPASSSSVGQLSASIRGPLRPLGWRSSTVSATALAGRVVQNTTSTTVGAAPETTSSASGPAVPAPSSARTFASSVEVEMAQIRPSPVIQDLQPTTRSNSYPIDSSRTQQADFSVDIPILRNTPQQERGAEKNKTTGAQDERGEDGQPPTKKAKTQDFAGRGGDSAQAGARSTSGPSSSRFHVRLNSSSPDPATTTSPAPGTGAAASRFHMRLRSSSPDAGATSTPQPTGSVRGGGAGSSKVAAAAASHHSRDLRPSELHHGASHARTCSSCGTHTTSTWRRTPVMAAAGRLVGATENAEDGEDGSVGAGEGGGDGHRPWLCQACYMRAWRALLVAQTHQDQDQGQGHDQAQAQAGPSAASQSDTIQQQGTDEETPSKAGKSSGHTHVRAQETTKEGKHKAQKDKEREGDGGAGGGGSTSAERDENEDWNWAINRDELEMSSEEEDDDDDDDDGDGDD</sequence>
<dbReference type="AlphaFoldDB" id="A0A177UQ53"/>
<feature type="domain" description="GATA-type" evidence="4">
    <location>
        <begin position="510"/>
        <end position="531"/>
    </location>
</feature>
<feature type="region of interest" description="Disordered" evidence="3">
    <location>
        <begin position="587"/>
        <end position="705"/>
    </location>
</feature>
<evidence type="ECO:0000313" key="7">
    <source>
        <dbReference type="Proteomes" id="UP000077671"/>
    </source>
</evidence>
<feature type="compositionally biased region" description="Low complexity" evidence="3">
    <location>
        <begin position="590"/>
        <end position="610"/>
    </location>
</feature>
<dbReference type="InterPro" id="IPR013088">
    <property type="entry name" value="Znf_NHR/GATA"/>
</dbReference>
<keyword evidence="8" id="KW-1185">Reference proteome</keyword>
<feature type="region of interest" description="Disordered" evidence="3">
    <location>
        <begin position="189"/>
        <end position="260"/>
    </location>
</feature>
<feature type="compositionally biased region" description="Low complexity" evidence="3">
    <location>
        <begin position="244"/>
        <end position="260"/>
    </location>
</feature>
<dbReference type="GO" id="GO:0043565">
    <property type="term" value="F:sequence-specific DNA binding"/>
    <property type="evidence" value="ECO:0007669"/>
    <property type="project" value="InterPro"/>
</dbReference>
<feature type="compositionally biased region" description="Low complexity" evidence="3">
    <location>
        <begin position="434"/>
        <end position="454"/>
    </location>
</feature>
<reference evidence="6" key="1">
    <citation type="submission" date="2016-04" db="EMBL/GenBank/DDBJ databases">
        <authorList>
            <person name="Nguyen H.D."/>
            <person name="Kesanakurti P."/>
            <person name="Cullis J."/>
            <person name="Levesque C.A."/>
            <person name="Hambleton S."/>
        </authorList>
    </citation>
    <scope>NUCLEOTIDE SEQUENCE</scope>
    <source>
        <strain evidence="6">DAOMC 238032</strain>
    </source>
</reference>
<organism evidence="6 7">
    <name type="scientific">Tilletia caries</name>
    <name type="common">wheat bunt fungus</name>
    <dbReference type="NCBI Taxonomy" id="13290"/>
    <lineage>
        <taxon>Eukaryota</taxon>
        <taxon>Fungi</taxon>
        <taxon>Dikarya</taxon>
        <taxon>Basidiomycota</taxon>
        <taxon>Ustilaginomycotina</taxon>
        <taxon>Exobasidiomycetes</taxon>
        <taxon>Tilletiales</taxon>
        <taxon>Tilletiaceae</taxon>
        <taxon>Tilletia</taxon>
    </lineage>
</organism>
<dbReference type="Proteomes" id="UP000836402">
    <property type="component" value="Unassembled WGS sequence"/>
</dbReference>
<feature type="compositionally biased region" description="Polar residues" evidence="3">
    <location>
        <begin position="417"/>
        <end position="427"/>
    </location>
</feature>
<feature type="compositionally biased region" description="Polar residues" evidence="3">
    <location>
        <begin position="461"/>
        <end position="476"/>
    </location>
</feature>
<dbReference type="InterPro" id="IPR000679">
    <property type="entry name" value="Znf_GATA"/>
</dbReference>
<feature type="compositionally biased region" description="Low complexity" evidence="3">
    <location>
        <begin position="486"/>
        <end position="495"/>
    </location>
</feature>
<feature type="compositionally biased region" description="Basic and acidic residues" evidence="3">
    <location>
        <begin position="375"/>
        <end position="392"/>
    </location>
</feature>
<feature type="region of interest" description="Disordered" evidence="3">
    <location>
        <begin position="542"/>
        <end position="563"/>
    </location>
</feature>
<keyword evidence="1" id="KW-0863">Zinc-finger</keyword>
<dbReference type="PROSITE" id="PS50114">
    <property type="entry name" value="GATA_ZN_FINGER_2"/>
    <property type="match status" value="1"/>
</dbReference>
<feature type="compositionally biased region" description="Acidic residues" evidence="3">
    <location>
        <begin position="686"/>
        <end position="705"/>
    </location>
</feature>
<evidence type="ECO:0000256" key="2">
    <source>
        <dbReference type="SAM" id="Coils"/>
    </source>
</evidence>
<reference evidence="6" key="2">
    <citation type="journal article" date="2019" name="IMA Fungus">
        <title>Genome sequencing and comparison of five Tilletia species to identify candidate genes for the detection of regulated species infecting wheat.</title>
        <authorList>
            <person name="Nguyen H.D.T."/>
            <person name="Sultana T."/>
            <person name="Kesanakurti P."/>
            <person name="Hambleton S."/>
        </authorList>
    </citation>
    <scope>NUCLEOTIDE SEQUENCE</scope>
    <source>
        <strain evidence="6">DAOMC 238032</strain>
    </source>
</reference>
<dbReference type="Proteomes" id="UP000077671">
    <property type="component" value="Unassembled WGS sequence"/>
</dbReference>
<reference evidence="5" key="3">
    <citation type="submission" date="2020-10" db="EMBL/GenBank/DDBJ databases">
        <authorList>
            <person name="Sedaghatjoo S."/>
        </authorList>
    </citation>
    <scope>NUCLEOTIDE SEQUENCE</scope>
    <source>
        <strain evidence="5">AZH3</strain>
    </source>
</reference>
<protein>
    <recommendedName>
        <fullName evidence="4">GATA-type domain-containing protein</fullName>
    </recommendedName>
</protein>
<proteinExistence type="predicted"/>
<feature type="region of interest" description="Disordered" evidence="3">
    <location>
        <begin position="331"/>
        <end position="524"/>
    </location>
</feature>
<keyword evidence="1" id="KW-0479">Metal-binding</keyword>
<feature type="compositionally biased region" description="Low complexity" evidence="3">
    <location>
        <begin position="303"/>
        <end position="316"/>
    </location>
</feature>
<feature type="compositionally biased region" description="Polar residues" evidence="3">
    <location>
        <begin position="339"/>
        <end position="359"/>
    </location>
</feature>
<name>A0A177UQ53_9BASI</name>
<dbReference type="Gene3D" id="3.30.50.10">
    <property type="entry name" value="Erythroid Transcription Factor GATA-1, subunit A"/>
    <property type="match status" value="1"/>
</dbReference>
<feature type="region of interest" description="Disordered" evidence="3">
    <location>
        <begin position="139"/>
        <end position="174"/>
    </location>
</feature>
<evidence type="ECO:0000313" key="6">
    <source>
        <dbReference type="EMBL" id="KAE8263281.1"/>
    </source>
</evidence>
<keyword evidence="1" id="KW-0862">Zinc</keyword>
<feature type="compositionally biased region" description="Basic and acidic residues" evidence="3">
    <location>
        <begin position="497"/>
        <end position="508"/>
    </location>
</feature>
<dbReference type="EMBL" id="LWDD02000156">
    <property type="protein sequence ID" value="KAE8263281.1"/>
    <property type="molecule type" value="Genomic_DNA"/>
</dbReference>
<comment type="caution">
    <text evidence="6">The sequence shown here is derived from an EMBL/GenBank/DDBJ whole genome shotgun (WGS) entry which is preliminary data.</text>
</comment>
<evidence type="ECO:0000256" key="3">
    <source>
        <dbReference type="SAM" id="MobiDB-lite"/>
    </source>
</evidence>
<feature type="region of interest" description="Disordered" evidence="3">
    <location>
        <begin position="292"/>
        <end position="317"/>
    </location>
</feature>
<evidence type="ECO:0000259" key="4">
    <source>
        <dbReference type="PROSITE" id="PS50114"/>
    </source>
</evidence>
<keyword evidence="2" id="KW-0175">Coiled coil</keyword>
<dbReference type="GO" id="GO:0008270">
    <property type="term" value="F:zinc ion binding"/>
    <property type="evidence" value="ECO:0007669"/>
    <property type="project" value="UniProtKB-KW"/>
</dbReference>
<feature type="compositionally biased region" description="Low complexity" evidence="3">
    <location>
        <begin position="515"/>
        <end position="524"/>
    </location>
</feature>
<feature type="coiled-coil region" evidence="2">
    <location>
        <begin position="33"/>
        <end position="130"/>
    </location>
</feature>
<evidence type="ECO:0000256" key="1">
    <source>
        <dbReference type="PROSITE-ProRule" id="PRU00094"/>
    </source>
</evidence>
<dbReference type="EMBL" id="CAJHJG010003994">
    <property type="protein sequence ID" value="CAD6937381.1"/>
    <property type="molecule type" value="Genomic_DNA"/>
</dbReference>
<dbReference type="GO" id="GO:0006355">
    <property type="term" value="P:regulation of DNA-templated transcription"/>
    <property type="evidence" value="ECO:0007669"/>
    <property type="project" value="InterPro"/>
</dbReference>
<accession>A0A177UQ53</accession>